<organism evidence="9 10">
    <name type="scientific">Chitinophaga filiformis</name>
    <name type="common">Myxococcus filiformis</name>
    <name type="synonym">Flexibacter filiformis</name>
    <dbReference type="NCBI Taxonomy" id="104663"/>
    <lineage>
        <taxon>Bacteria</taxon>
        <taxon>Pseudomonadati</taxon>
        <taxon>Bacteroidota</taxon>
        <taxon>Chitinophagia</taxon>
        <taxon>Chitinophagales</taxon>
        <taxon>Chitinophagaceae</taxon>
        <taxon>Chitinophaga</taxon>
    </lineage>
</organism>
<dbReference type="PANTHER" id="PTHR23513:SF11">
    <property type="entry name" value="STAPHYLOFERRIN A TRANSPORTER"/>
    <property type="match status" value="1"/>
</dbReference>
<keyword evidence="2" id="KW-0813">Transport</keyword>
<feature type="transmembrane region" description="Helical" evidence="7">
    <location>
        <begin position="259"/>
        <end position="278"/>
    </location>
</feature>
<keyword evidence="10" id="KW-1185">Reference proteome</keyword>
<gene>
    <name evidence="9" type="ORF">MYF79_26150</name>
</gene>
<feature type="transmembrane region" description="Helical" evidence="7">
    <location>
        <begin position="290"/>
        <end position="308"/>
    </location>
</feature>
<keyword evidence="3" id="KW-1003">Cell membrane</keyword>
<evidence type="ECO:0000256" key="7">
    <source>
        <dbReference type="SAM" id="Phobius"/>
    </source>
</evidence>
<dbReference type="InterPro" id="IPR010290">
    <property type="entry name" value="TM_effector"/>
</dbReference>
<evidence type="ECO:0000313" key="9">
    <source>
        <dbReference type="EMBL" id="UPK68441.1"/>
    </source>
</evidence>
<keyword evidence="6 7" id="KW-0472">Membrane</keyword>
<evidence type="ECO:0000256" key="1">
    <source>
        <dbReference type="ARBA" id="ARBA00004651"/>
    </source>
</evidence>
<dbReference type="Pfam" id="PF05977">
    <property type="entry name" value="MFS_3"/>
    <property type="match status" value="1"/>
</dbReference>
<reference evidence="9 10" key="1">
    <citation type="submission" date="2022-04" db="EMBL/GenBank/DDBJ databases">
        <title>The arsenic-methylating capacity of Chitinophaga filiformis YT5 during chitin decomposition.</title>
        <authorList>
            <person name="Chen G."/>
            <person name="Liang Y."/>
        </authorList>
    </citation>
    <scope>NUCLEOTIDE SEQUENCE [LARGE SCALE GENOMIC DNA]</scope>
    <source>
        <strain evidence="9 10">YT5</strain>
    </source>
</reference>
<feature type="transmembrane region" description="Helical" evidence="7">
    <location>
        <begin position="374"/>
        <end position="398"/>
    </location>
</feature>
<evidence type="ECO:0000259" key="8">
    <source>
        <dbReference type="PROSITE" id="PS50850"/>
    </source>
</evidence>
<evidence type="ECO:0000313" key="10">
    <source>
        <dbReference type="Proteomes" id="UP000830198"/>
    </source>
</evidence>
<evidence type="ECO:0000256" key="5">
    <source>
        <dbReference type="ARBA" id="ARBA00022989"/>
    </source>
</evidence>
<comment type="subcellular location">
    <subcellularLocation>
        <location evidence="1">Cell membrane</location>
        <topology evidence="1">Multi-pass membrane protein</topology>
    </subcellularLocation>
</comment>
<dbReference type="CDD" id="cd06173">
    <property type="entry name" value="MFS_MefA_like"/>
    <property type="match status" value="1"/>
</dbReference>
<dbReference type="PROSITE" id="PS50850">
    <property type="entry name" value="MFS"/>
    <property type="match status" value="1"/>
</dbReference>
<dbReference type="SUPFAM" id="SSF103473">
    <property type="entry name" value="MFS general substrate transporter"/>
    <property type="match status" value="1"/>
</dbReference>
<dbReference type="EMBL" id="CP095855">
    <property type="protein sequence ID" value="UPK68441.1"/>
    <property type="molecule type" value="Genomic_DNA"/>
</dbReference>
<keyword evidence="4 7" id="KW-0812">Transmembrane</keyword>
<protein>
    <submittedName>
        <fullName evidence="9">MFS transporter</fullName>
    </submittedName>
</protein>
<feature type="transmembrane region" description="Helical" evidence="7">
    <location>
        <begin position="80"/>
        <end position="107"/>
    </location>
</feature>
<feature type="domain" description="Major facilitator superfamily (MFS) profile" evidence="8">
    <location>
        <begin position="9"/>
        <end position="403"/>
    </location>
</feature>
<proteinExistence type="predicted"/>
<feature type="transmembrane region" description="Helical" evidence="7">
    <location>
        <begin position="47"/>
        <end position="68"/>
    </location>
</feature>
<dbReference type="RefSeq" id="WP_247810835.1">
    <property type="nucleotide sequence ID" value="NZ_CP095855.1"/>
</dbReference>
<keyword evidence="5 7" id="KW-1133">Transmembrane helix</keyword>
<feature type="transmembrane region" description="Helical" evidence="7">
    <location>
        <begin position="214"/>
        <end position="239"/>
    </location>
</feature>
<accession>A0ABY4I103</accession>
<dbReference type="Gene3D" id="1.20.1250.20">
    <property type="entry name" value="MFS general substrate transporter like domains"/>
    <property type="match status" value="1"/>
</dbReference>
<dbReference type="Proteomes" id="UP000830198">
    <property type="component" value="Chromosome"/>
</dbReference>
<evidence type="ECO:0000256" key="3">
    <source>
        <dbReference type="ARBA" id="ARBA00022475"/>
    </source>
</evidence>
<feature type="transmembrane region" description="Helical" evidence="7">
    <location>
        <begin position="15"/>
        <end position="41"/>
    </location>
</feature>
<evidence type="ECO:0000256" key="6">
    <source>
        <dbReference type="ARBA" id="ARBA00023136"/>
    </source>
</evidence>
<evidence type="ECO:0000256" key="2">
    <source>
        <dbReference type="ARBA" id="ARBA00022448"/>
    </source>
</evidence>
<evidence type="ECO:0000256" key="4">
    <source>
        <dbReference type="ARBA" id="ARBA00022692"/>
    </source>
</evidence>
<feature type="transmembrane region" description="Helical" evidence="7">
    <location>
        <begin position="348"/>
        <end position="368"/>
    </location>
</feature>
<dbReference type="PANTHER" id="PTHR23513">
    <property type="entry name" value="INTEGRAL MEMBRANE EFFLUX PROTEIN-RELATED"/>
    <property type="match status" value="1"/>
</dbReference>
<feature type="transmembrane region" description="Helical" evidence="7">
    <location>
        <begin position="314"/>
        <end position="336"/>
    </location>
</feature>
<dbReference type="InterPro" id="IPR020846">
    <property type="entry name" value="MFS_dom"/>
</dbReference>
<dbReference type="InterPro" id="IPR036259">
    <property type="entry name" value="MFS_trans_sf"/>
</dbReference>
<feature type="transmembrane region" description="Helical" evidence="7">
    <location>
        <begin position="170"/>
        <end position="193"/>
    </location>
</feature>
<name>A0ABY4I103_CHIFI</name>
<sequence>MFRNHTLRAFQNRNFALFFAGQSVSQIGTWMQQTAVIWIIYTTTHSASMIGVAAFAQLFPTFLLSILGGVITDRHSRYRILLFTQIAAMIQAILLAALVFANCYVVWEILSLSILLGAINALDVPARQTIVHEMVNDKEDLANAISLNSAMANLAKLIGPALSGLILQRLGAGTCFAINAGSYIAVISSLLLMKLPESQASPIKKKVISELAEGFNYLRQMPAITLVIVLITFLSLLILPYDTLEPVFAKVVFKGNASTYGYISSSIGLGALTGTLLIASAPKGINLRKVVLISIAILAIGLILFSRMGTLKLALPFALILGIGSITPISTSIAIIQMEAHPQMRGRVMGYVVLAFFGMLPLGSLLISTLSQKIGAPATMLCQGIAALLIATVFYRLFGKNTKASDMNLYNEYEIPN</sequence>